<evidence type="ECO:0000256" key="5">
    <source>
        <dbReference type="SAM" id="MobiDB-lite"/>
    </source>
</evidence>
<dbReference type="EMBL" id="BK014744">
    <property type="protein sequence ID" value="DAD73763.1"/>
    <property type="molecule type" value="Genomic_DNA"/>
</dbReference>
<organism evidence="6">
    <name type="scientific">Siphoviridae sp. ctMsr1</name>
    <dbReference type="NCBI Taxonomy" id="2826264"/>
    <lineage>
        <taxon>Viruses</taxon>
        <taxon>Duplodnaviria</taxon>
        <taxon>Heunggongvirae</taxon>
        <taxon>Uroviricota</taxon>
        <taxon>Caudoviricetes</taxon>
    </lineage>
</organism>
<evidence type="ECO:0000313" key="6">
    <source>
        <dbReference type="EMBL" id="DAD73763.1"/>
    </source>
</evidence>
<keyword evidence="2" id="KW-1171">Viral genome ejection through host cell envelope</keyword>
<evidence type="ECO:0000256" key="4">
    <source>
        <dbReference type="SAM" id="Coils"/>
    </source>
</evidence>
<name>A0A8S5LVF5_9CAUD</name>
<protein>
    <submittedName>
        <fullName evidence="6">Portal protein</fullName>
    </submittedName>
</protein>
<keyword evidence="1" id="KW-1188">Viral release from host cell</keyword>
<evidence type="ECO:0000256" key="2">
    <source>
        <dbReference type="ARBA" id="ARBA00023009"/>
    </source>
</evidence>
<feature type="coiled-coil region" evidence="4">
    <location>
        <begin position="230"/>
        <end position="257"/>
    </location>
</feature>
<keyword evidence="2" id="KW-1162">Viral penetration into host cytoplasm</keyword>
<proteinExistence type="predicted"/>
<keyword evidence="4" id="KW-0175">Coiled coil</keyword>
<dbReference type="Pfam" id="PF04860">
    <property type="entry name" value="Phage_portal"/>
    <property type="match status" value="1"/>
</dbReference>
<dbReference type="InterPro" id="IPR006944">
    <property type="entry name" value="Phage/GTA_portal"/>
</dbReference>
<accession>A0A8S5LVF5</accession>
<keyword evidence="2" id="KW-1160">Virus entry into host cell</keyword>
<sequence length="428" mass="48438">MSSGDSMAESFRTRLQHAWNAFSNQETTDYRYSTSVGSSYGYRPDRVGISIGSERTIINAIYNRIAVDVAATTFMHVHVDENKRYKEEINSGLNYCLNEEANLDQTATAFMADIAYSLLEEGCIAIVPIDTTLDPFVTGSYDINSMRRGKIVGWHPKHVDLEVYNDNSGIKQQITMPKSSVAIVENPFYAVMNEPNSTLKRLVYKLKLLDDADAKANSSKLDAIVQLPYTIRNESQKKRAEDRKRSLEDQLENSKYGVAYIDATEKFTQLNRSVENTLPEQIKTLTDQLYSQLSLDVTVLNGTATDSTMNNYYQRTVAPVVKAIRDAMNCKFLTKTARTRNQQIMTFQDPFKYMTVTQISQMVDSFSRNEVLTGNEFRTALGFKPSEEPSADELRNKNLIDPNANYGSESDYYPNDVSDVENQNGSYQ</sequence>
<evidence type="ECO:0000256" key="1">
    <source>
        <dbReference type="ARBA" id="ARBA00022950"/>
    </source>
</evidence>
<reference evidence="6" key="1">
    <citation type="journal article" date="2021" name="Proc. Natl. Acad. Sci. U.S.A.">
        <title>A Catalog of Tens of Thousands of Viruses from Human Metagenomes Reveals Hidden Associations with Chronic Diseases.</title>
        <authorList>
            <person name="Tisza M.J."/>
            <person name="Buck C.B."/>
        </authorList>
    </citation>
    <scope>NUCLEOTIDE SEQUENCE</scope>
    <source>
        <strain evidence="6">CtMsr1</strain>
    </source>
</reference>
<evidence type="ECO:0000256" key="3">
    <source>
        <dbReference type="ARBA" id="ARBA00023219"/>
    </source>
</evidence>
<keyword evidence="1" id="KW-0118">Viral capsid assembly</keyword>
<feature type="region of interest" description="Disordered" evidence="5">
    <location>
        <begin position="383"/>
        <end position="428"/>
    </location>
</feature>
<keyword evidence="3" id="KW-0231">Viral genome packaging</keyword>